<name>A0A427Y9M9_9TREE</name>
<evidence type="ECO:0000256" key="2">
    <source>
        <dbReference type="ARBA" id="ARBA00022737"/>
    </source>
</evidence>
<dbReference type="SMART" id="SM00297">
    <property type="entry name" value="BROMO"/>
    <property type="match status" value="2"/>
</dbReference>
<feature type="compositionally biased region" description="Pro residues" evidence="9">
    <location>
        <begin position="421"/>
        <end position="444"/>
    </location>
</feature>
<keyword evidence="3" id="KW-0156">Chromatin regulator</keyword>
<dbReference type="InterPro" id="IPR036427">
    <property type="entry name" value="Bromodomain-like_sf"/>
</dbReference>
<dbReference type="GO" id="GO:0016586">
    <property type="term" value="C:RSC-type complex"/>
    <property type="evidence" value="ECO:0007669"/>
    <property type="project" value="InterPro"/>
</dbReference>
<dbReference type="Proteomes" id="UP000279236">
    <property type="component" value="Unassembled WGS sequence"/>
</dbReference>
<evidence type="ECO:0000256" key="6">
    <source>
        <dbReference type="ARBA" id="ARBA00023163"/>
    </source>
</evidence>
<protein>
    <recommendedName>
        <fullName evidence="10">Bromo domain-containing protein</fullName>
    </recommendedName>
</protein>
<keyword evidence="12" id="KW-1185">Reference proteome</keyword>
<keyword evidence="2" id="KW-0677">Repeat</keyword>
<dbReference type="PRINTS" id="PR00503">
    <property type="entry name" value="BROMODOMAIN"/>
</dbReference>
<dbReference type="InterPro" id="IPR018359">
    <property type="entry name" value="Bromodomain_CS"/>
</dbReference>
<dbReference type="GO" id="GO:0003682">
    <property type="term" value="F:chromatin binding"/>
    <property type="evidence" value="ECO:0007669"/>
    <property type="project" value="TreeGrafter"/>
</dbReference>
<keyword evidence="4" id="KW-0805">Transcription regulation</keyword>
<organism evidence="11 12">
    <name type="scientific">Apiotrichum porosum</name>
    <dbReference type="NCBI Taxonomy" id="105984"/>
    <lineage>
        <taxon>Eukaryota</taxon>
        <taxon>Fungi</taxon>
        <taxon>Dikarya</taxon>
        <taxon>Basidiomycota</taxon>
        <taxon>Agaricomycotina</taxon>
        <taxon>Tremellomycetes</taxon>
        <taxon>Trichosporonales</taxon>
        <taxon>Trichosporonaceae</taxon>
        <taxon>Apiotrichum</taxon>
    </lineage>
</organism>
<dbReference type="Pfam" id="PF00439">
    <property type="entry name" value="Bromodomain"/>
    <property type="match status" value="2"/>
</dbReference>
<dbReference type="EMBL" id="RSCE01000001">
    <property type="protein sequence ID" value="RSH87798.1"/>
    <property type="molecule type" value="Genomic_DNA"/>
</dbReference>
<keyword evidence="5 8" id="KW-0103">Bromodomain</keyword>
<feature type="compositionally biased region" description="Polar residues" evidence="9">
    <location>
        <begin position="406"/>
        <end position="416"/>
    </location>
</feature>
<dbReference type="GO" id="GO:0006338">
    <property type="term" value="P:chromatin remodeling"/>
    <property type="evidence" value="ECO:0007669"/>
    <property type="project" value="InterPro"/>
</dbReference>
<dbReference type="PROSITE" id="PS50014">
    <property type="entry name" value="BROMODOMAIN_2"/>
    <property type="match status" value="2"/>
</dbReference>
<keyword evidence="7" id="KW-0539">Nucleus</keyword>
<dbReference type="PANTHER" id="PTHR16062:SF21">
    <property type="entry name" value="CHROMATIN STRUCTURE-REMODELING COMPLEX SUBUNIT RSC1-RELATED"/>
    <property type="match status" value="1"/>
</dbReference>
<evidence type="ECO:0000256" key="4">
    <source>
        <dbReference type="ARBA" id="ARBA00023015"/>
    </source>
</evidence>
<evidence type="ECO:0000256" key="8">
    <source>
        <dbReference type="PROSITE-ProRule" id="PRU00035"/>
    </source>
</evidence>
<feature type="region of interest" description="Disordered" evidence="9">
    <location>
        <begin position="182"/>
        <end position="246"/>
    </location>
</feature>
<evidence type="ECO:0000313" key="11">
    <source>
        <dbReference type="EMBL" id="RSH87798.1"/>
    </source>
</evidence>
<evidence type="ECO:0000313" key="12">
    <source>
        <dbReference type="Proteomes" id="UP000279236"/>
    </source>
</evidence>
<dbReference type="RefSeq" id="XP_028480006.1">
    <property type="nucleotide sequence ID" value="XM_028616149.1"/>
</dbReference>
<dbReference type="OrthoDB" id="6017at2759"/>
<feature type="region of interest" description="Disordered" evidence="9">
    <location>
        <begin position="1"/>
        <end position="74"/>
    </location>
</feature>
<dbReference type="GeneID" id="39584858"/>
<comment type="caution">
    <text evidence="11">The sequence shown here is derived from an EMBL/GenBank/DDBJ whole genome shotgun (WGS) entry which is preliminary data.</text>
</comment>
<dbReference type="CDD" id="cd04369">
    <property type="entry name" value="Bromodomain"/>
    <property type="match status" value="2"/>
</dbReference>
<evidence type="ECO:0000256" key="9">
    <source>
        <dbReference type="SAM" id="MobiDB-lite"/>
    </source>
</evidence>
<evidence type="ECO:0000259" key="10">
    <source>
        <dbReference type="PROSITE" id="PS50014"/>
    </source>
</evidence>
<dbReference type="PANTHER" id="PTHR16062">
    <property type="entry name" value="SWI/SNF-RELATED"/>
    <property type="match status" value="1"/>
</dbReference>
<dbReference type="InterPro" id="IPR001487">
    <property type="entry name" value="Bromodomain"/>
</dbReference>
<comment type="subcellular location">
    <subcellularLocation>
        <location evidence="1">Nucleus</location>
    </subcellularLocation>
</comment>
<accession>A0A427Y9M9</accession>
<evidence type="ECO:0000256" key="3">
    <source>
        <dbReference type="ARBA" id="ARBA00022853"/>
    </source>
</evidence>
<dbReference type="InterPro" id="IPR037382">
    <property type="entry name" value="Rsc/polybromo"/>
</dbReference>
<sequence>MSTDESAPTVATAVTADESALAVPAAPGTSPDKRARKRKLDVDTSLIITEGRRRRRSPSPAHDVKPDLDPRDPERAKTLGLQLLARIMAMKDSNGDEMAQPFLKLPNKRQFPDYYETIKHPLSLEQVRDKLDIAKYNQLRDVCNDLGQIWNNAKRYNMRDSTLFQWAKKLHKITRTFYNHHVSGKEESESEEEAPAPPPPRQPTTADADAADDVEDEADNATAGPSTPAEESAATPKATGRKRGSYMKDGPTVYKLIKPCMRAIKEAKAEDGSDRDVADIFLTLPDRKEFADYYKTIKDPISLDEIEHRMVSRRYDSSDLFFADVELMCDNAMAYNEDESEVWSDAHQIRGIVAMHRELVKERLAQPKGHVPPKPRTSTTITPARPAPLPNSQAQPGVMRPPEIRSTYTQSSYNAYSTPPSHHPPLPNHSPAAPTAPTPAPYLPQLPHGVVTEEVVSSLDRYPAVEQQAWVASLPPFAQSIYRQMAAVNEARKRGVAPPAPPPMSPSKDVPLSRSPAIKHIDLTYGQSSSTSTALALSLAPTLSAEPSPARQSIRLQNLRGIMTHAVSVSQDTAQLEVTAWMDHAEAASPGSSQKDAASPDVILKVNGAPAPRPTVIYGTETHKDRPTAVRWTVNVRGLETKIEVVATRPGWLAETSAIFVNKQF</sequence>
<feature type="domain" description="Bromo" evidence="10">
    <location>
        <begin position="94"/>
        <end position="164"/>
    </location>
</feature>
<dbReference type="Gene3D" id="1.20.920.10">
    <property type="entry name" value="Bromodomain-like"/>
    <property type="match status" value="2"/>
</dbReference>
<evidence type="ECO:0000256" key="7">
    <source>
        <dbReference type="ARBA" id="ARBA00023242"/>
    </source>
</evidence>
<evidence type="ECO:0000256" key="1">
    <source>
        <dbReference type="ARBA" id="ARBA00004123"/>
    </source>
</evidence>
<proteinExistence type="predicted"/>
<dbReference type="STRING" id="105984.A0A427Y9M9"/>
<gene>
    <name evidence="11" type="ORF">EHS24_000315</name>
</gene>
<dbReference type="PROSITE" id="PS00633">
    <property type="entry name" value="BROMODOMAIN_1"/>
    <property type="match status" value="2"/>
</dbReference>
<dbReference type="SUPFAM" id="SSF47370">
    <property type="entry name" value="Bromodomain"/>
    <property type="match status" value="2"/>
</dbReference>
<feature type="compositionally biased region" description="Acidic residues" evidence="9">
    <location>
        <begin position="209"/>
        <end position="219"/>
    </location>
</feature>
<reference evidence="11 12" key="1">
    <citation type="submission" date="2018-11" db="EMBL/GenBank/DDBJ databases">
        <title>Genome sequence of Apiotrichum porosum DSM 27194.</title>
        <authorList>
            <person name="Aliyu H."/>
            <person name="Gorte O."/>
            <person name="Ochsenreither K."/>
        </authorList>
    </citation>
    <scope>NUCLEOTIDE SEQUENCE [LARGE SCALE GENOMIC DNA]</scope>
    <source>
        <strain evidence="11 12">DSM 27194</strain>
    </source>
</reference>
<feature type="compositionally biased region" description="Basic and acidic residues" evidence="9">
    <location>
        <begin position="62"/>
        <end position="74"/>
    </location>
</feature>
<evidence type="ECO:0000256" key="5">
    <source>
        <dbReference type="ARBA" id="ARBA00023117"/>
    </source>
</evidence>
<dbReference type="GO" id="GO:0006368">
    <property type="term" value="P:transcription elongation by RNA polymerase II"/>
    <property type="evidence" value="ECO:0007669"/>
    <property type="project" value="TreeGrafter"/>
</dbReference>
<feature type="domain" description="Bromo" evidence="10">
    <location>
        <begin position="273"/>
        <end position="343"/>
    </location>
</feature>
<feature type="region of interest" description="Disordered" evidence="9">
    <location>
        <begin position="364"/>
        <end position="445"/>
    </location>
</feature>
<dbReference type="AlphaFoldDB" id="A0A427Y9M9"/>
<keyword evidence="6" id="KW-0804">Transcription</keyword>